<dbReference type="EMBL" id="CP011393">
    <property type="protein sequence ID" value="ANE40724.1"/>
    <property type="molecule type" value="Genomic_DNA"/>
</dbReference>
<dbReference type="PATRIC" id="fig|93466.3.peg.187"/>
<organism evidence="1 2">
    <name type="scientific">Fervidobacterium pennivorans</name>
    <dbReference type="NCBI Taxonomy" id="93466"/>
    <lineage>
        <taxon>Bacteria</taxon>
        <taxon>Thermotogati</taxon>
        <taxon>Thermotogota</taxon>
        <taxon>Thermotogae</taxon>
        <taxon>Thermotogales</taxon>
        <taxon>Fervidobacteriaceae</taxon>
        <taxon>Fervidobacterium</taxon>
    </lineage>
</organism>
<evidence type="ECO:0000313" key="2">
    <source>
        <dbReference type="Proteomes" id="UP000077096"/>
    </source>
</evidence>
<accession>A0A172T192</accession>
<gene>
    <name evidence="1" type="ORF">JM64_00805</name>
</gene>
<dbReference type="Proteomes" id="UP000077096">
    <property type="component" value="Chromosome"/>
</dbReference>
<dbReference type="OMA" id="DCCPLAN"/>
<reference evidence="1 2" key="1">
    <citation type="submission" date="2014-08" db="EMBL/GenBank/DDBJ databases">
        <title>Fervidobacterium pennivorans DYC genome.</title>
        <authorList>
            <person name="Wushke S."/>
        </authorList>
    </citation>
    <scope>NUCLEOTIDE SEQUENCE [LARGE SCALE GENOMIC DNA]</scope>
    <source>
        <strain evidence="1 2">DYC</strain>
    </source>
</reference>
<dbReference type="OrthoDB" id="45322at2"/>
<dbReference type="KEGG" id="fng:JM64_00805"/>
<sequence length="135" mass="15788">MKKLHEYNFKSQLVIFSDIKNTVAKNLGIKDLYYSRKGERPSRPGLIQKKGFHYLVSFLSTKKYSDAVFKVFECCPFASERIFMNESRIMNIGGRYVFILPAPVIENYKRQKKIQFLSGCALDLENWSDECVERV</sequence>
<dbReference type="AlphaFoldDB" id="A0A172T192"/>
<name>A0A172T192_FERPE</name>
<proteinExistence type="predicted"/>
<evidence type="ECO:0000313" key="1">
    <source>
        <dbReference type="EMBL" id="ANE40724.1"/>
    </source>
</evidence>
<protein>
    <submittedName>
        <fullName evidence="1">Uncharacterized protein</fullName>
    </submittedName>
</protein>